<dbReference type="AlphaFoldDB" id="A0A5P2G8B5"/>
<dbReference type="EMBL" id="CP044016">
    <property type="protein sequence ID" value="QES87761.1"/>
    <property type="molecule type" value="Genomic_DNA"/>
</dbReference>
<organism evidence="1 2">
    <name type="scientific">Rhizosphaericola mali</name>
    <dbReference type="NCBI Taxonomy" id="2545455"/>
    <lineage>
        <taxon>Bacteria</taxon>
        <taxon>Pseudomonadati</taxon>
        <taxon>Bacteroidota</taxon>
        <taxon>Chitinophagia</taxon>
        <taxon>Chitinophagales</taxon>
        <taxon>Chitinophagaceae</taxon>
        <taxon>Rhizosphaericola</taxon>
    </lineage>
</organism>
<dbReference type="Gene3D" id="2.120.10.30">
    <property type="entry name" value="TolB, C-terminal domain"/>
    <property type="match status" value="1"/>
</dbReference>
<protein>
    <submittedName>
        <fullName evidence="1">Uncharacterized protein</fullName>
    </submittedName>
</protein>
<dbReference type="SUPFAM" id="SSF69304">
    <property type="entry name" value="Tricorn protease N-terminal domain"/>
    <property type="match status" value="1"/>
</dbReference>
<sequence length="929" mass="108566">MKVIFYLIVFFLSVQIARSQVFGGNPFHVNWHQVHNPYARIIYPDGQDSAAQLVSNLIRWQGKYDTSTIGSISKKIDIVLQPDVVYSNGYVQLGPFRSEFYLMPSLSGFELGSQNWTSNLAVHEFRHVLQYNNFNVGLSKFVGKIFGQDGRDLANAMSVPNWFFEGDAVYNETKLSGQGRGRLPLFMNDFYSLYLGKKHYNYQQLRNGSYIKYVPNHYPLGYLLVGYGYQKYGEDFWKNVTKDAAAYKPLFYPLQNAVKKYAGVDFDQFVQNAFSYYQSQWDSVMPSGRFVQMQKKWQIDNAQYLQNENNNIFYVKTSYKHLPSFYTMDSNFQEMKIKVQSITYDNYFSTNGKQIVYAARVPNIRWGNVEYSDIKVLDIASKKEKYLTKKTRYFTPDIDKEGNEIAAVSINTNQQSQLVVLDNHGKILSKHDAAKNHIYSFPKFSPIDHSIFVFERDFDGKMRLVQFSDDLKTEKELIPFGNRIMGFPYFQKENFLFTATSDGKDVLFSYDVKDKSSKQISSFPTGIYGGVQWKDSVLGSVFTADGYRLRMIPKERYPTTNWANDTFKILYLNDFSDKYKNIVGLAQEDTATVSKYARLTHPFNFHSLHPEWDDPNYTLSYYGNNVLNTVQSQLYYNYNRTEKFSSLGASVYYGGWYVMPFIGVNTNINRQVRYNDISDTIFRWNDYTASAGLQLPLNFSRGRMYKYLNVSTVINYNQVAWNGIAKNYLNNRSFYYLNNTISFQSYSQQATQNIYPRLGYVVSANYRSGLNLKSYQWVFNSSLYLPGLMTNHNLVVNAAYSLRDTLGNYLFSNIFPFSRGYQVVNFPRMWKVSGNYHLPLFYPDWGYKNIVYFQRIRGNLFYDYTEVKSLRTKYVYHFRTIGSEIYFDTKWWNQEAVTFGIRYSYMQDHKLLGTGPSRWEIILPINLFD</sequence>
<gene>
    <name evidence="1" type="ORF">E0W69_003455</name>
</gene>
<dbReference type="KEGG" id="arac:E0W69_003455"/>
<dbReference type="OrthoDB" id="9799878at2"/>
<dbReference type="Proteomes" id="UP000292424">
    <property type="component" value="Chromosome"/>
</dbReference>
<accession>A0A5P2G8B5</accession>
<reference evidence="1 2" key="1">
    <citation type="submission" date="2019-09" db="EMBL/GenBank/DDBJ databases">
        <title>Complete genome sequence of Arachidicoccus sp. B3-10 isolated from apple orchard soil.</title>
        <authorList>
            <person name="Kim H.S."/>
            <person name="Han K.-I."/>
            <person name="Suh M.K."/>
            <person name="Lee K.C."/>
            <person name="Eom M.K."/>
            <person name="Kim J.-S."/>
            <person name="Kang S.W."/>
            <person name="Sin Y."/>
            <person name="Lee J.-S."/>
        </authorList>
    </citation>
    <scope>NUCLEOTIDE SEQUENCE [LARGE SCALE GENOMIC DNA]</scope>
    <source>
        <strain evidence="1 2">B3-10</strain>
    </source>
</reference>
<keyword evidence="2" id="KW-1185">Reference proteome</keyword>
<evidence type="ECO:0000313" key="2">
    <source>
        <dbReference type="Proteomes" id="UP000292424"/>
    </source>
</evidence>
<dbReference type="InterPro" id="IPR011042">
    <property type="entry name" value="6-blade_b-propeller_TolB-like"/>
</dbReference>
<proteinExistence type="predicted"/>
<dbReference type="RefSeq" id="WP_131328648.1">
    <property type="nucleotide sequence ID" value="NZ_CP044016.1"/>
</dbReference>
<evidence type="ECO:0000313" key="1">
    <source>
        <dbReference type="EMBL" id="QES87761.1"/>
    </source>
</evidence>
<name>A0A5P2G8B5_9BACT</name>